<dbReference type="InterPro" id="IPR003107">
    <property type="entry name" value="HAT"/>
</dbReference>
<keyword evidence="2" id="KW-0507">mRNA processing</keyword>
<dbReference type="AlphaFoldDB" id="A0AAE0FYJ2"/>
<dbReference type="EMBL" id="LGRX02012024">
    <property type="protein sequence ID" value="KAK3268088.1"/>
    <property type="molecule type" value="Genomic_DNA"/>
</dbReference>
<dbReference type="PANTHER" id="PTHR17204">
    <property type="entry name" value="PRE-MRNA PROCESSING PROTEIN PRP39-RELATED"/>
    <property type="match status" value="1"/>
</dbReference>
<sequence length="367" mass="42138">MTTKKDMEMQEQPFEDNDEIEKDEEDGEGDDMDSNEDSSSDDEVEVTASKESLEEMMQLEKVLRDSPYDYDSHIKYISAVRHCGLRERLRTARHTMAETFPLKESLWKEWIYDEMQQAKSGEDLSLIETIFEKACSDYLSVSIWLDRLRFLEASGKDAATLRQHYENALTSAGLHVSQGHQIWSAFREFETKLVEQEHSEKGRAAQMERVRGLFQRQLAVPHSDHAHTLEAYTSWDASQSASPPSADVLKAYSAAVLKLEARLQHEAVVAEGKEPDATLLAAYINYISYEQSHGNPAQVQCIFERAVATFPVTHELWRQYTHYLEGKLRIAAVTRSAYARAVRNCHWVGSLWEAYMRFEESQQALPQ</sequence>
<evidence type="ECO:0000256" key="4">
    <source>
        <dbReference type="ARBA" id="ARBA00023187"/>
    </source>
</evidence>
<feature type="non-terminal residue" evidence="8">
    <location>
        <position position="367"/>
    </location>
</feature>
<dbReference type="Gene3D" id="1.25.40.10">
    <property type="entry name" value="Tetratricopeptide repeat domain"/>
    <property type="match status" value="2"/>
</dbReference>
<name>A0AAE0FYJ2_9CHLO</name>
<evidence type="ECO:0000259" key="7">
    <source>
        <dbReference type="Pfam" id="PF05843"/>
    </source>
</evidence>
<keyword evidence="3" id="KW-0677">Repeat</keyword>
<dbReference type="SMART" id="SM00386">
    <property type="entry name" value="HAT"/>
    <property type="match status" value="5"/>
</dbReference>
<evidence type="ECO:0000256" key="2">
    <source>
        <dbReference type="ARBA" id="ARBA00022664"/>
    </source>
</evidence>
<dbReference type="Pfam" id="PF05843">
    <property type="entry name" value="Suf"/>
    <property type="match status" value="1"/>
</dbReference>
<feature type="compositionally biased region" description="Acidic residues" evidence="6">
    <location>
        <begin position="13"/>
        <end position="45"/>
    </location>
</feature>
<dbReference type="PANTHER" id="PTHR17204:SF25">
    <property type="entry name" value="RRM DOMAIN-CONTAINING PROTEIN"/>
    <property type="match status" value="1"/>
</dbReference>
<feature type="domain" description="Suppressor of forked" evidence="7">
    <location>
        <begin position="55"/>
        <end position="238"/>
    </location>
</feature>
<dbReference type="GO" id="GO:0006397">
    <property type="term" value="P:mRNA processing"/>
    <property type="evidence" value="ECO:0007669"/>
    <property type="project" value="UniProtKB-KW"/>
</dbReference>
<keyword evidence="9" id="KW-1185">Reference proteome</keyword>
<evidence type="ECO:0000313" key="8">
    <source>
        <dbReference type="EMBL" id="KAK3268088.1"/>
    </source>
</evidence>
<dbReference type="Proteomes" id="UP001190700">
    <property type="component" value="Unassembled WGS sequence"/>
</dbReference>
<protein>
    <recommendedName>
        <fullName evidence="7">Suppressor of forked domain-containing protein</fullName>
    </recommendedName>
</protein>
<evidence type="ECO:0000256" key="6">
    <source>
        <dbReference type="SAM" id="MobiDB-lite"/>
    </source>
</evidence>
<dbReference type="SUPFAM" id="SSF48452">
    <property type="entry name" value="TPR-like"/>
    <property type="match status" value="1"/>
</dbReference>
<feature type="region of interest" description="Disordered" evidence="6">
    <location>
        <begin position="1"/>
        <end position="49"/>
    </location>
</feature>
<dbReference type="GO" id="GO:0008380">
    <property type="term" value="P:RNA splicing"/>
    <property type="evidence" value="ECO:0007669"/>
    <property type="project" value="UniProtKB-KW"/>
</dbReference>
<gene>
    <name evidence="8" type="ORF">CYMTET_23386</name>
</gene>
<evidence type="ECO:0000256" key="1">
    <source>
        <dbReference type="ARBA" id="ARBA00004123"/>
    </source>
</evidence>
<keyword evidence="5" id="KW-0539">Nucleus</keyword>
<reference evidence="8 9" key="1">
    <citation type="journal article" date="2015" name="Genome Biol. Evol.">
        <title>Comparative Genomics of a Bacterivorous Green Alga Reveals Evolutionary Causalities and Consequences of Phago-Mixotrophic Mode of Nutrition.</title>
        <authorList>
            <person name="Burns J.A."/>
            <person name="Paasch A."/>
            <person name="Narechania A."/>
            <person name="Kim E."/>
        </authorList>
    </citation>
    <scope>NUCLEOTIDE SEQUENCE [LARGE SCALE GENOMIC DNA]</scope>
    <source>
        <strain evidence="8 9">PLY_AMNH</strain>
    </source>
</reference>
<organism evidence="8 9">
    <name type="scientific">Cymbomonas tetramitiformis</name>
    <dbReference type="NCBI Taxonomy" id="36881"/>
    <lineage>
        <taxon>Eukaryota</taxon>
        <taxon>Viridiplantae</taxon>
        <taxon>Chlorophyta</taxon>
        <taxon>Pyramimonadophyceae</taxon>
        <taxon>Pyramimonadales</taxon>
        <taxon>Pyramimonadaceae</taxon>
        <taxon>Cymbomonas</taxon>
    </lineage>
</organism>
<accession>A0AAE0FYJ2</accession>
<dbReference type="GO" id="GO:0005634">
    <property type="term" value="C:nucleus"/>
    <property type="evidence" value="ECO:0007669"/>
    <property type="project" value="UniProtKB-SubCell"/>
</dbReference>
<comment type="subcellular location">
    <subcellularLocation>
        <location evidence="1">Nucleus</location>
    </subcellularLocation>
</comment>
<keyword evidence="4" id="KW-0508">mRNA splicing</keyword>
<comment type="caution">
    <text evidence="8">The sequence shown here is derived from an EMBL/GenBank/DDBJ whole genome shotgun (WGS) entry which is preliminary data.</text>
</comment>
<evidence type="ECO:0000256" key="5">
    <source>
        <dbReference type="ARBA" id="ARBA00023242"/>
    </source>
</evidence>
<dbReference type="InterPro" id="IPR011990">
    <property type="entry name" value="TPR-like_helical_dom_sf"/>
</dbReference>
<proteinExistence type="predicted"/>
<evidence type="ECO:0000256" key="3">
    <source>
        <dbReference type="ARBA" id="ARBA00022737"/>
    </source>
</evidence>
<dbReference type="InterPro" id="IPR008847">
    <property type="entry name" value="Suf"/>
</dbReference>
<evidence type="ECO:0000313" key="9">
    <source>
        <dbReference type="Proteomes" id="UP001190700"/>
    </source>
</evidence>
<dbReference type="Pfam" id="PF23240">
    <property type="entry name" value="HAT_PRP39_N"/>
    <property type="match status" value="1"/>
</dbReference>